<keyword evidence="1" id="KW-0325">Glycoprotein</keyword>
<dbReference type="InterPro" id="IPR002018">
    <property type="entry name" value="CarbesteraseB"/>
</dbReference>
<keyword evidence="4" id="KW-1185">Reference proteome</keyword>
<accession>A0ABD0YMV4</accession>
<evidence type="ECO:0000256" key="1">
    <source>
        <dbReference type="ARBA" id="ARBA00023180"/>
    </source>
</evidence>
<dbReference type="SUPFAM" id="SSF53474">
    <property type="entry name" value="alpha/beta-Hydrolases"/>
    <property type="match status" value="1"/>
</dbReference>
<dbReference type="EMBL" id="JBFDAA010000005">
    <property type="protein sequence ID" value="KAL1132557.1"/>
    <property type="molecule type" value="Genomic_DNA"/>
</dbReference>
<gene>
    <name evidence="3" type="ORF">AAG570_010509</name>
</gene>
<evidence type="ECO:0000313" key="4">
    <source>
        <dbReference type="Proteomes" id="UP001558652"/>
    </source>
</evidence>
<dbReference type="PANTHER" id="PTHR11559">
    <property type="entry name" value="CARBOXYLESTERASE"/>
    <property type="match status" value="1"/>
</dbReference>
<proteinExistence type="predicted"/>
<dbReference type="InterPro" id="IPR029058">
    <property type="entry name" value="AB_hydrolase_fold"/>
</dbReference>
<evidence type="ECO:0000259" key="2">
    <source>
        <dbReference type="Pfam" id="PF00135"/>
    </source>
</evidence>
<reference evidence="3 4" key="1">
    <citation type="submission" date="2024-07" db="EMBL/GenBank/DDBJ databases">
        <title>Chromosome-level genome assembly of the water stick insect Ranatra chinensis (Heteroptera: Nepidae).</title>
        <authorList>
            <person name="Liu X."/>
        </authorList>
    </citation>
    <scope>NUCLEOTIDE SEQUENCE [LARGE SCALE GENOMIC DNA]</scope>
    <source>
        <strain evidence="3">Cailab_2021Rc</strain>
        <tissue evidence="3">Muscle</tissue>
    </source>
</reference>
<sequence length="279" mass="32517">MFYENKKQETTEIARAICHTFVIEWASDPAMVYGLAIEKETSDGERFLTGQPTELIRAKKFHQVPTVLGITGKEFQPRADAIIKNDTLRYELNHDFERIGPIAFYYEKDSEKSKMISSQIRKFYLKNREITKDSEEVGMSLKLKEASKRRNMFYQNKKQETTEIGVAHMDDLNYMFFLSKYFPKMFKPSEPESEAVDAYTSILANMAKTGDPTPITKSDFKWQPMTTQNLMYMDIDKINNSLVVSMKHGLPYSERMEFWEAIYPTFITEDANKTIQESV</sequence>
<evidence type="ECO:0000313" key="3">
    <source>
        <dbReference type="EMBL" id="KAL1132557.1"/>
    </source>
</evidence>
<dbReference type="Gene3D" id="3.40.50.1820">
    <property type="entry name" value="alpha/beta hydrolase"/>
    <property type="match status" value="1"/>
</dbReference>
<dbReference type="InterPro" id="IPR050309">
    <property type="entry name" value="Type-B_Carboxylest/Lipase"/>
</dbReference>
<organism evidence="3 4">
    <name type="scientific">Ranatra chinensis</name>
    <dbReference type="NCBI Taxonomy" id="642074"/>
    <lineage>
        <taxon>Eukaryota</taxon>
        <taxon>Metazoa</taxon>
        <taxon>Ecdysozoa</taxon>
        <taxon>Arthropoda</taxon>
        <taxon>Hexapoda</taxon>
        <taxon>Insecta</taxon>
        <taxon>Pterygota</taxon>
        <taxon>Neoptera</taxon>
        <taxon>Paraneoptera</taxon>
        <taxon>Hemiptera</taxon>
        <taxon>Heteroptera</taxon>
        <taxon>Panheteroptera</taxon>
        <taxon>Nepomorpha</taxon>
        <taxon>Nepidae</taxon>
        <taxon>Ranatrinae</taxon>
        <taxon>Ranatra</taxon>
    </lineage>
</organism>
<feature type="domain" description="Carboxylesterase type B" evidence="2">
    <location>
        <begin position="33"/>
        <end position="259"/>
    </location>
</feature>
<comment type="caution">
    <text evidence="3">The sequence shown here is derived from an EMBL/GenBank/DDBJ whole genome shotgun (WGS) entry which is preliminary data.</text>
</comment>
<protein>
    <recommendedName>
        <fullName evidence="2">Carboxylesterase type B domain-containing protein</fullName>
    </recommendedName>
</protein>
<dbReference type="Pfam" id="PF00135">
    <property type="entry name" value="COesterase"/>
    <property type="match status" value="1"/>
</dbReference>
<name>A0ABD0YMV4_9HEMI</name>
<dbReference type="AlphaFoldDB" id="A0ABD0YMV4"/>
<dbReference type="Proteomes" id="UP001558652">
    <property type="component" value="Unassembled WGS sequence"/>
</dbReference>